<gene>
    <name evidence="1" type="ORF">MKJ03_20075</name>
</gene>
<evidence type="ECO:0000313" key="1">
    <source>
        <dbReference type="EMBL" id="MCJ8240637.1"/>
    </source>
</evidence>
<accession>A0ABT0D5F3</accession>
<dbReference type="Proteomes" id="UP001522662">
    <property type="component" value="Unassembled WGS sequence"/>
</dbReference>
<protein>
    <recommendedName>
        <fullName evidence="3">Histidine kinase</fullName>
    </recommendedName>
</protein>
<comment type="caution">
    <text evidence="1">The sequence shown here is derived from an EMBL/GenBank/DDBJ whole genome shotgun (WGS) entry which is preliminary data.</text>
</comment>
<organism evidence="1 2">
    <name type="scientific">Peteryoungia algae</name>
    <dbReference type="NCBI Taxonomy" id="2919917"/>
    <lineage>
        <taxon>Bacteria</taxon>
        <taxon>Pseudomonadati</taxon>
        <taxon>Pseudomonadota</taxon>
        <taxon>Alphaproteobacteria</taxon>
        <taxon>Hyphomicrobiales</taxon>
        <taxon>Rhizobiaceae</taxon>
        <taxon>Peteryoungia</taxon>
    </lineage>
</organism>
<evidence type="ECO:0008006" key="3">
    <source>
        <dbReference type="Google" id="ProtNLM"/>
    </source>
</evidence>
<dbReference type="EMBL" id="JALAYX010000007">
    <property type="protein sequence ID" value="MCJ8240637.1"/>
    <property type="molecule type" value="Genomic_DNA"/>
</dbReference>
<reference evidence="1 2" key="1">
    <citation type="submission" date="2022-03" db="EMBL/GenBank/DDBJ databases">
        <title>Rhizobium SSM4.3 sp. nov., isolated from Sediment (Gouqi Island).</title>
        <authorList>
            <person name="Chen G."/>
        </authorList>
    </citation>
    <scope>NUCLEOTIDE SEQUENCE [LARGE SCALE GENOMIC DNA]</scope>
    <source>
        <strain evidence="1 2">SSM4.3</strain>
        <plasmid evidence="1">unnamed</plasmid>
    </source>
</reference>
<keyword evidence="1" id="KW-0614">Plasmid</keyword>
<proteinExistence type="predicted"/>
<sequence length="163" mass="17881">MSRHPLNLSLDARAARDPNALQLIQMINQAAISPAIDLDDLADIPALAFSDRYEALAIMRHACRIITDGLTCSFVLVTRTSQVCMAQFDRCRGETLDECDAILRRMASAYSAYCNDNGAAIESLDVLVMPLATYQANDGPSVDRYGVSIGTFQDQDLRALHQV</sequence>
<keyword evidence="2" id="KW-1185">Reference proteome</keyword>
<name>A0ABT0D5F3_9HYPH</name>
<evidence type="ECO:0000313" key="2">
    <source>
        <dbReference type="Proteomes" id="UP001522662"/>
    </source>
</evidence>
<geneLocation type="plasmid" evidence="1">
    <name>unnamed</name>
</geneLocation>
<dbReference type="RefSeq" id="WP_245137958.1">
    <property type="nucleotide sequence ID" value="NZ_CP128477.1"/>
</dbReference>